<dbReference type="Gene3D" id="3.40.470.10">
    <property type="entry name" value="Uracil-DNA glycosylase-like domain"/>
    <property type="match status" value="1"/>
</dbReference>
<evidence type="ECO:0000256" key="6">
    <source>
        <dbReference type="ARBA" id="ARBA00022723"/>
    </source>
</evidence>
<evidence type="ECO:0000256" key="3">
    <source>
        <dbReference type="ARBA" id="ARBA00012030"/>
    </source>
</evidence>
<dbReference type="RefSeq" id="WP_156015336.1">
    <property type="nucleotide sequence ID" value="NZ_CP045484.1"/>
</dbReference>
<evidence type="ECO:0000256" key="10">
    <source>
        <dbReference type="ARBA" id="ARBA00023014"/>
    </source>
</evidence>
<evidence type="ECO:0000259" key="12">
    <source>
        <dbReference type="SMART" id="SM00986"/>
    </source>
</evidence>
<name>A0A650CJG9_SULOH</name>
<keyword evidence="13" id="KW-0808">Transferase</keyword>
<dbReference type="NCBIfam" id="NF040953">
    <property type="entry name" value="Arch_udg"/>
    <property type="match status" value="1"/>
</dbReference>
<protein>
    <recommendedName>
        <fullName evidence="4">Type-4 uracil-DNA glycosylase</fullName>
        <ecNumber evidence="3">3.2.2.27</ecNumber>
    </recommendedName>
</protein>
<evidence type="ECO:0000313" key="16">
    <source>
        <dbReference type="Proteomes" id="UP000582213"/>
    </source>
</evidence>
<dbReference type="InterPro" id="IPR053423">
    <property type="entry name" value="Type-4_UDG"/>
</dbReference>
<sequence>MDSLEKIKEEVISCKKCKLWQFRTNPVPGEGNPKAEIMFIGEAPGENEDKEGRPFVGAAGKLLTQLIKEILGLERDQVFITNVVKCRPPNNRDPEEDEITACSPYLDRQIDIIMPKIIITLGRHSTKYIFNKMGENFSSITKVRGKSYVWKYKGKEIIVFPTYHPAAALYNPNLRKILEEDFKKIREIAITPKRYTIDYFLGGKNRSWDKREESDSNSSK</sequence>
<dbReference type="Proteomes" id="UP000427373">
    <property type="component" value="Chromosome"/>
</dbReference>
<dbReference type="NCBIfam" id="TIGR00758">
    <property type="entry name" value="UDG_fam4"/>
    <property type="match status" value="1"/>
</dbReference>
<dbReference type="InterPro" id="IPR005122">
    <property type="entry name" value="Uracil-DNA_glycosylase-like"/>
</dbReference>
<keyword evidence="9" id="KW-0408">Iron</keyword>
<evidence type="ECO:0000256" key="2">
    <source>
        <dbReference type="ARBA" id="ARBA00006521"/>
    </source>
</evidence>
<dbReference type="CDD" id="cd10030">
    <property type="entry name" value="UDG-F4_TTUDGA_SPO1dp_like"/>
    <property type="match status" value="1"/>
</dbReference>
<evidence type="ECO:0000256" key="9">
    <source>
        <dbReference type="ARBA" id="ARBA00023004"/>
    </source>
</evidence>
<feature type="domain" description="Uracil-DNA glycosylase-like" evidence="12">
    <location>
        <begin position="28"/>
        <end position="183"/>
    </location>
</feature>
<dbReference type="GO" id="GO:0004844">
    <property type="term" value="F:uracil DNA N-glycosylase activity"/>
    <property type="evidence" value="ECO:0007669"/>
    <property type="project" value="UniProtKB-EC"/>
</dbReference>
<dbReference type="InterPro" id="IPR036895">
    <property type="entry name" value="Uracil-DNA_glycosylase-like_sf"/>
</dbReference>
<evidence type="ECO:0000313" key="15">
    <source>
        <dbReference type="Proteomes" id="UP000427373"/>
    </source>
</evidence>
<dbReference type="PANTHER" id="PTHR33693">
    <property type="entry name" value="TYPE-5 URACIL-DNA GLYCOSYLASE"/>
    <property type="match status" value="1"/>
</dbReference>
<dbReference type="KEGG" id="soh:D1869_12305"/>
<dbReference type="PANTHER" id="PTHR33693:SF1">
    <property type="entry name" value="TYPE-4 URACIL-DNA GLYCOSYLASE"/>
    <property type="match status" value="1"/>
</dbReference>
<dbReference type="EC" id="3.2.2.27" evidence="3"/>
<dbReference type="GO" id="GO:0051539">
    <property type="term" value="F:4 iron, 4 sulfur cluster binding"/>
    <property type="evidence" value="ECO:0007669"/>
    <property type="project" value="UniProtKB-KW"/>
</dbReference>
<dbReference type="SMART" id="SM00987">
    <property type="entry name" value="UreE_C"/>
    <property type="match status" value="1"/>
</dbReference>
<keyword evidence="11" id="KW-0234">DNA repair</keyword>
<dbReference type="GO" id="GO:0046872">
    <property type="term" value="F:metal ion binding"/>
    <property type="evidence" value="ECO:0007669"/>
    <property type="project" value="UniProtKB-KW"/>
</dbReference>
<evidence type="ECO:0000313" key="14">
    <source>
        <dbReference type="EMBL" id="QGR17868.1"/>
    </source>
</evidence>
<dbReference type="OrthoDB" id="8612at2157"/>
<comment type="catalytic activity">
    <reaction evidence="1">
        <text>Hydrolyzes single-stranded DNA or mismatched double-stranded DNA and polynucleotides, releasing free uracil.</text>
        <dbReference type="EC" id="3.2.2.27"/>
    </reaction>
</comment>
<organism evidence="14 15">
    <name type="scientific">Sulfurisphaera ohwakuensis</name>
    <dbReference type="NCBI Taxonomy" id="69656"/>
    <lineage>
        <taxon>Archaea</taxon>
        <taxon>Thermoproteota</taxon>
        <taxon>Thermoprotei</taxon>
        <taxon>Sulfolobales</taxon>
        <taxon>Sulfolobaceae</taxon>
        <taxon>Sulfurisphaera</taxon>
    </lineage>
</organism>
<dbReference type="SUPFAM" id="SSF52141">
    <property type="entry name" value="Uracil-DNA glycosylase-like"/>
    <property type="match status" value="1"/>
</dbReference>
<dbReference type="Pfam" id="PF03167">
    <property type="entry name" value="UDG"/>
    <property type="match status" value="1"/>
</dbReference>
<keyword evidence="13" id="KW-0548">Nucleotidyltransferase</keyword>
<evidence type="ECO:0000313" key="13">
    <source>
        <dbReference type="EMBL" id="MBB5253985.1"/>
    </source>
</evidence>
<evidence type="ECO:0000256" key="7">
    <source>
        <dbReference type="ARBA" id="ARBA00022763"/>
    </source>
</evidence>
<dbReference type="GO" id="GO:0006281">
    <property type="term" value="P:DNA repair"/>
    <property type="evidence" value="ECO:0007669"/>
    <property type="project" value="UniProtKB-KW"/>
</dbReference>
<dbReference type="SMART" id="SM00986">
    <property type="entry name" value="UDG"/>
    <property type="match status" value="1"/>
</dbReference>
<dbReference type="GO" id="GO:0016779">
    <property type="term" value="F:nucleotidyltransferase activity"/>
    <property type="evidence" value="ECO:0007669"/>
    <property type="project" value="UniProtKB-KW"/>
</dbReference>
<evidence type="ECO:0000256" key="1">
    <source>
        <dbReference type="ARBA" id="ARBA00001400"/>
    </source>
</evidence>
<keyword evidence="5" id="KW-0004">4Fe-4S</keyword>
<evidence type="ECO:0000256" key="8">
    <source>
        <dbReference type="ARBA" id="ARBA00022801"/>
    </source>
</evidence>
<dbReference type="InterPro" id="IPR005273">
    <property type="entry name" value="Ura-DNA_glyco_family4"/>
</dbReference>
<comment type="similarity">
    <text evidence="2">Belongs to the uracil-DNA glycosylase (UDG) superfamily. Type 4 (UDGa) family.</text>
</comment>
<proteinExistence type="inferred from homology"/>
<evidence type="ECO:0000256" key="4">
    <source>
        <dbReference type="ARBA" id="ARBA00019403"/>
    </source>
</evidence>
<dbReference type="EMBL" id="CP045484">
    <property type="protein sequence ID" value="QGR17868.1"/>
    <property type="molecule type" value="Genomic_DNA"/>
</dbReference>
<accession>A0A650CJG9</accession>
<keyword evidence="6" id="KW-0479">Metal-binding</keyword>
<dbReference type="InterPro" id="IPR051536">
    <property type="entry name" value="UDG_Type-4/5"/>
</dbReference>
<keyword evidence="7" id="KW-0227">DNA damage</keyword>
<dbReference type="GeneID" id="42802039"/>
<keyword evidence="10" id="KW-0411">Iron-sulfur</keyword>
<dbReference type="Proteomes" id="UP000582213">
    <property type="component" value="Unassembled WGS sequence"/>
</dbReference>
<keyword evidence="8" id="KW-0378">Hydrolase</keyword>
<dbReference type="EMBL" id="JACHFY010000009">
    <property type="protein sequence ID" value="MBB5253985.1"/>
    <property type="molecule type" value="Genomic_DNA"/>
</dbReference>
<gene>
    <name evidence="14" type="ORF">D1869_12305</name>
    <name evidence="13" type="ORF">HNQ62_001756</name>
</gene>
<dbReference type="AlphaFoldDB" id="A0A650CJG9"/>
<evidence type="ECO:0000256" key="11">
    <source>
        <dbReference type="ARBA" id="ARBA00023204"/>
    </source>
</evidence>
<keyword evidence="15" id="KW-1185">Reference proteome</keyword>
<reference evidence="14 15" key="1">
    <citation type="submission" date="2019-10" db="EMBL/GenBank/DDBJ databases">
        <title>Genome Sequences from Six Type Strain Members of the Archaeal Family Sulfolobaceae: Acidianus ambivalens, Acidianus infernus, Metallosphaera prunae, Stygiolobus azoricus, Sulfolobus metallicus, and Sulfurisphaera ohwakuensis.</title>
        <authorList>
            <person name="Counts J.A."/>
            <person name="Kelly R.M."/>
        </authorList>
    </citation>
    <scope>NUCLEOTIDE SEQUENCE [LARGE SCALE GENOMIC DNA]</scope>
    <source>
        <strain evidence="14 15">TA-1</strain>
    </source>
</reference>
<reference evidence="13 16" key="2">
    <citation type="submission" date="2020-08" db="EMBL/GenBank/DDBJ databases">
        <title>Genomic Encyclopedia of Type Strains, Phase IV (KMG-IV): sequencing the most valuable type-strain genomes for metagenomic binning, comparative biology and taxonomic classification.</title>
        <authorList>
            <person name="Goeker M."/>
        </authorList>
    </citation>
    <scope>NUCLEOTIDE SEQUENCE [LARGE SCALE GENOMIC DNA]</scope>
    <source>
        <strain evidence="13 16">DSM 12421</strain>
    </source>
</reference>
<evidence type="ECO:0000256" key="5">
    <source>
        <dbReference type="ARBA" id="ARBA00022485"/>
    </source>
</evidence>
<dbReference type="FunFam" id="3.40.470.10:FF:000013">
    <property type="entry name" value="Type-4 uracil-DNA glycosylase"/>
    <property type="match status" value="1"/>
</dbReference>